<dbReference type="AlphaFoldDB" id="A0A7J5Z1Y3"/>
<feature type="signal peptide" evidence="18">
    <location>
        <begin position="1"/>
        <end position="19"/>
    </location>
</feature>
<evidence type="ECO:0000256" key="9">
    <source>
        <dbReference type="ARBA" id="ARBA00042519"/>
    </source>
</evidence>
<comment type="catalytic activity">
    <reaction evidence="14">
        <text>N-hexadecanoylsphing-4-enine + H2O = sphing-4-enine + hexadecanoate</text>
        <dbReference type="Rhea" id="RHEA:38891"/>
        <dbReference type="ChEBI" id="CHEBI:7896"/>
        <dbReference type="ChEBI" id="CHEBI:15377"/>
        <dbReference type="ChEBI" id="CHEBI:57756"/>
        <dbReference type="ChEBI" id="CHEBI:72959"/>
    </reaction>
    <physiologicalReaction direction="left-to-right" evidence="14">
        <dbReference type="Rhea" id="RHEA:38892"/>
    </physiologicalReaction>
</comment>
<evidence type="ECO:0000256" key="7">
    <source>
        <dbReference type="ARBA" id="ARBA00039046"/>
    </source>
</evidence>
<keyword evidence="17" id="KW-0443">Lipid metabolism</keyword>
<keyword evidence="21" id="KW-1185">Reference proteome</keyword>
<sequence>MKLRAAGLLLLGLLASCRGEFSPVTVYISLDEDPELRWAPITKAFDVEYLKKAAAEVIDTTVPKWVHEAVTPIVMALEKYVPQPYAGEIRGMAAHMGGSISDVIILNFAYEISAIVAQDTNGTVYHGRNLDYPHDVLRNLTMDVIFLKNGKVAYRGTSFAGYVGLWTGQSPNKFTVSGDQRGSEHWWNWWKNVVSAFLFRRTPVSWLVRETLEEAEDFQDAVMRLAKIPIITGVYYIVGGVRAGEGAVITRDRTGPADIWPLTPINGGWYRVETNFDHWLPPPARDHRRITVYTTIMSAAAPEKYNTLVRPQGCPPT</sequence>
<accession>A0A7J5Z1Y3</accession>
<evidence type="ECO:0000313" key="20">
    <source>
        <dbReference type="EMBL" id="KAF3855832.1"/>
    </source>
</evidence>
<dbReference type="PANTHER" id="PTHR28583:SF4">
    <property type="entry name" value="N-ACYLETHANOLAMINE-HYDROLYZING ACID AMIDASE"/>
    <property type="match status" value="1"/>
</dbReference>
<dbReference type="GO" id="GO:0047412">
    <property type="term" value="F:N-(long-chain-acyl)ethanolamine deacylase activity"/>
    <property type="evidence" value="ECO:0007669"/>
    <property type="project" value="UniProtKB-EC"/>
</dbReference>
<evidence type="ECO:0000256" key="5">
    <source>
        <dbReference type="ARBA" id="ARBA00023228"/>
    </source>
</evidence>
<comment type="catalytic activity">
    <reaction evidence="12">
        <text>N-dodecanoylsphing-4-enine + H2O = dodecanoate + sphing-4-enine</text>
        <dbReference type="Rhea" id="RHEA:41291"/>
        <dbReference type="ChEBI" id="CHEBI:15377"/>
        <dbReference type="ChEBI" id="CHEBI:18262"/>
        <dbReference type="ChEBI" id="CHEBI:57756"/>
        <dbReference type="ChEBI" id="CHEBI:72956"/>
    </reaction>
    <physiologicalReaction direction="left-to-right" evidence="12">
        <dbReference type="Rhea" id="RHEA:41292"/>
    </physiologicalReaction>
</comment>
<organism evidence="20 21">
    <name type="scientific">Dissostichus mawsoni</name>
    <name type="common">Antarctic cod</name>
    <dbReference type="NCBI Taxonomy" id="36200"/>
    <lineage>
        <taxon>Eukaryota</taxon>
        <taxon>Metazoa</taxon>
        <taxon>Chordata</taxon>
        <taxon>Craniata</taxon>
        <taxon>Vertebrata</taxon>
        <taxon>Euteleostomi</taxon>
        <taxon>Actinopterygii</taxon>
        <taxon>Neopterygii</taxon>
        <taxon>Teleostei</taxon>
        <taxon>Neoteleostei</taxon>
        <taxon>Acanthomorphata</taxon>
        <taxon>Eupercaria</taxon>
        <taxon>Perciformes</taxon>
        <taxon>Notothenioidei</taxon>
        <taxon>Nototheniidae</taxon>
        <taxon>Dissostichus</taxon>
    </lineage>
</organism>
<evidence type="ECO:0000256" key="13">
    <source>
        <dbReference type="ARBA" id="ARBA00048166"/>
    </source>
</evidence>
<comment type="similarity">
    <text evidence="3 17">Belongs to the acid ceramidase family.</text>
</comment>
<evidence type="ECO:0000256" key="10">
    <source>
        <dbReference type="ARBA" id="ARBA00047347"/>
    </source>
</evidence>
<dbReference type="Pfam" id="PF15508">
    <property type="entry name" value="NAAA-beta"/>
    <property type="match status" value="1"/>
</dbReference>
<dbReference type="PANTHER" id="PTHR28583">
    <property type="entry name" value="ACID AMIDASE"/>
    <property type="match status" value="1"/>
</dbReference>
<dbReference type="EMBL" id="JAAKFY010000006">
    <property type="protein sequence ID" value="KAF3855832.1"/>
    <property type="molecule type" value="Genomic_DNA"/>
</dbReference>
<evidence type="ECO:0000256" key="6">
    <source>
        <dbReference type="ARBA" id="ARBA00038527"/>
    </source>
</evidence>
<dbReference type="EC" id="3.5.1.23" evidence="4"/>
<comment type="catalytic activity">
    <reaction evidence="16">
        <text>N-tetradecanoylethanolamine + H2O = tetradecanoate + ethanolamine</text>
        <dbReference type="Rhea" id="RHEA:45452"/>
        <dbReference type="ChEBI" id="CHEBI:15377"/>
        <dbReference type="ChEBI" id="CHEBI:30807"/>
        <dbReference type="ChEBI" id="CHEBI:57603"/>
        <dbReference type="ChEBI" id="CHEBI:85262"/>
    </reaction>
    <physiologicalReaction direction="left-to-right" evidence="16">
        <dbReference type="Rhea" id="RHEA:45453"/>
    </physiologicalReaction>
</comment>
<dbReference type="GO" id="GO:0017040">
    <property type="term" value="F:N-acylsphingosine amidohydrolase activity"/>
    <property type="evidence" value="ECO:0007669"/>
    <property type="project" value="UniProtKB-EC"/>
</dbReference>
<dbReference type="PROSITE" id="PS51257">
    <property type="entry name" value="PROKAR_LIPOPROTEIN"/>
    <property type="match status" value="1"/>
</dbReference>
<comment type="subunit">
    <text evidence="6">Heterodimer of an alpha and a beta subunit, produced by autocatalytic cleavage.</text>
</comment>
<evidence type="ECO:0000256" key="18">
    <source>
        <dbReference type="SAM" id="SignalP"/>
    </source>
</evidence>
<comment type="subcellular location">
    <subcellularLocation>
        <location evidence="1">Lysosome</location>
    </subcellularLocation>
</comment>
<evidence type="ECO:0000259" key="19">
    <source>
        <dbReference type="Pfam" id="PF15508"/>
    </source>
</evidence>
<dbReference type="PIRSF" id="PIRSF017632">
    <property type="entry name" value="Acid_ceramidase-like"/>
    <property type="match status" value="1"/>
</dbReference>
<feature type="chain" id="PRO_5029559333" description="N-acylethanolamine-hydrolyzing acid amidase" evidence="18">
    <location>
        <begin position="20"/>
        <end position="317"/>
    </location>
</feature>
<protein>
    <recommendedName>
        <fullName evidence="8">N-acylethanolamine-hydrolyzing acid amidase</fullName>
        <ecNumber evidence="4">3.5.1.23</ecNumber>
        <ecNumber evidence="7">3.5.1.60</ecNumber>
    </recommendedName>
    <alternativeName>
        <fullName evidence="9">Acylsphingosine deacylase NAAA</fullName>
    </alternativeName>
</protein>
<dbReference type="GO" id="GO:0017064">
    <property type="term" value="F:fatty acid amide hydrolase activity"/>
    <property type="evidence" value="ECO:0007669"/>
    <property type="project" value="InterPro"/>
</dbReference>
<evidence type="ECO:0000256" key="14">
    <source>
        <dbReference type="ARBA" id="ARBA00048217"/>
    </source>
</evidence>
<proteinExistence type="inferred from homology"/>
<evidence type="ECO:0000256" key="12">
    <source>
        <dbReference type="ARBA" id="ARBA00047993"/>
    </source>
</evidence>
<evidence type="ECO:0000256" key="8">
    <source>
        <dbReference type="ARBA" id="ARBA00040404"/>
    </source>
</evidence>
<evidence type="ECO:0000256" key="15">
    <source>
        <dbReference type="ARBA" id="ARBA00048323"/>
    </source>
</evidence>
<evidence type="ECO:0000256" key="1">
    <source>
        <dbReference type="ARBA" id="ARBA00004371"/>
    </source>
</evidence>
<evidence type="ECO:0000256" key="2">
    <source>
        <dbReference type="ARBA" id="ARBA00004872"/>
    </source>
</evidence>
<dbReference type="Gene3D" id="3.60.60.10">
    <property type="entry name" value="Penicillin V Acylase, Chain A"/>
    <property type="match status" value="1"/>
</dbReference>
<dbReference type="OrthoDB" id="5273684at2759"/>
<dbReference type="GO" id="GO:0006631">
    <property type="term" value="P:fatty acid metabolic process"/>
    <property type="evidence" value="ECO:0007669"/>
    <property type="project" value="InterPro"/>
</dbReference>
<comment type="catalytic activity">
    <reaction evidence="11">
        <text>N-dodecanoylethanolamine + H2O = dodecanoate + ethanolamine</text>
        <dbReference type="Rhea" id="RHEA:45456"/>
        <dbReference type="ChEBI" id="CHEBI:15377"/>
        <dbReference type="ChEBI" id="CHEBI:18262"/>
        <dbReference type="ChEBI" id="CHEBI:57603"/>
        <dbReference type="ChEBI" id="CHEBI:85263"/>
    </reaction>
    <physiologicalReaction direction="left-to-right" evidence="11">
        <dbReference type="Rhea" id="RHEA:45457"/>
    </physiologicalReaction>
</comment>
<dbReference type="Proteomes" id="UP000518266">
    <property type="component" value="Unassembled WGS sequence"/>
</dbReference>
<gene>
    <name evidence="20" type="ORF">F7725_016555</name>
</gene>
<evidence type="ECO:0000256" key="11">
    <source>
        <dbReference type="ARBA" id="ARBA00047719"/>
    </source>
</evidence>
<keyword evidence="18" id="KW-0732">Signal</keyword>
<evidence type="ECO:0000313" key="21">
    <source>
        <dbReference type="Proteomes" id="UP000518266"/>
    </source>
</evidence>
<comment type="caution">
    <text evidence="20">The sequence shown here is derived from an EMBL/GenBank/DDBJ whole genome shotgun (WGS) entry which is preliminary data.</text>
</comment>
<name>A0A7J5Z1Y3_DISMA</name>
<dbReference type="EC" id="3.5.1.60" evidence="7"/>
<reference evidence="20 21" key="1">
    <citation type="submission" date="2020-03" db="EMBL/GenBank/DDBJ databases">
        <title>Dissostichus mawsoni Genome sequencing and assembly.</title>
        <authorList>
            <person name="Park H."/>
        </authorList>
    </citation>
    <scope>NUCLEOTIDE SEQUENCE [LARGE SCALE GENOMIC DNA]</scope>
    <source>
        <strain evidence="20">DM0001</strain>
        <tissue evidence="20">Muscle</tissue>
    </source>
</reference>
<comment type="catalytic activity">
    <reaction evidence="15">
        <text>an N-acylsphing-4-enine + H2O = sphing-4-enine + a fatty acid</text>
        <dbReference type="Rhea" id="RHEA:20856"/>
        <dbReference type="ChEBI" id="CHEBI:15377"/>
        <dbReference type="ChEBI" id="CHEBI:28868"/>
        <dbReference type="ChEBI" id="CHEBI:52639"/>
        <dbReference type="ChEBI" id="CHEBI:57756"/>
        <dbReference type="EC" id="3.5.1.23"/>
    </reaction>
    <physiologicalReaction direction="left-to-right" evidence="15">
        <dbReference type="Rhea" id="RHEA:20857"/>
    </physiologicalReaction>
</comment>
<dbReference type="InterPro" id="IPR029130">
    <property type="entry name" value="Acid_ceramidase_N"/>
</dbReference>
<evidence type="ECO:0000256" key="17">
    <source>
        <dbReference type="PIRNR" id="PIRNR017632"/>
    </source>
</evidence>
<keyword evidence="17" id="KW-0378">Hydrolase</keyword>
<evidence type="ECO:0000256" key="3">
    <source>
        <dbReference type="ARBA" id="ARBA00005730"/>
    </source>
</evidence>
<feature type="domain" description="Acid ceramidase N-terminal" evidence="19">
    <location>
        <begin position="25"/>
        <end position="80"/>
    </location>
</feature>
<dbReference type="GO" id="GO:0005764">
    <property type="term" value="C:lysosome"/>
    <property type="evidence" value="ECO:0007669"/>
    <property type="project" value="UniProtKB-SubCell"/>
</dbReference>
<comment type="catalytic activity">
    <reaction evidence="13">
        <text>N-hexadecanoylethanolamine + H2O = ethanolamine + hexadecanoate</text>
        <dbReference type="Rhea" id="RHEA:45064"/>
        <dbReference type="ChEBI" id="CHEBI:7896"/>
        <dbReference type="ChEBI" id="CHEBI:15377"/>
        <dbReference type="ChEBI" id="CHEBI:57603"/>
        <dbReference type="ChEBI" id="CHEBI:71464"/>
    </reaction>
    <physiologicalReaction direction="left-to-right" evidence="13">
        <dbReference type="Rhea" id="RHEA:45065"/>
    </physiologicalReaction>
</comment>
<comment type="catalytic activity">
    <reaction evidence="10">
        <text>an N-(long-chain fatty acyl)ethanolamine + H2O = a long-chain fatty acid + ethanolamine</text>
        <dbReference type="Rhea" id="RHEA:17505"/>
        <dbReference type="ChEBI" id="CHEBI:15377"/>
        <dbReference type="ChEBI" id="CHEBI:15897"/>
        <dbReference type="ChEBI" id="CHEBI:57560"/>
        <dbReference type="ChEBI" id="CHEBI:57603"/>
        <dbReference type="EC" id="3.5.1.60"/>
    </reaction>
    <physiologicalReaction direction="left-to-right" evidence="10">
        <dbReference type="Rhea" id="RHEA:17506"/>
    </physiologicalReaction>
</comment>
<evidence type="ECO:0000256" key="16">
    <source>
        <dbReference type="ARBA" id="ARBA00048716"/>
    </source>
</evidence>
<dbReference type="InterPro" id="IPR016699">
    <property type="entry name" value="Acid_ceramidase-like"/>
</dbReference>
<keyword evidence="5" id="KW-0458">Lysosome</keyword>
<comment type="pathway">
    <text evidence="2">Lipid metabolism; fatty acid metabolism.</text>
</comment>
<evidence type="ECO:0000256" key="4">
    <source>
        <dbReference type="ARBA" id="ARBA00011891"/>
    </source>
</evidence>